<keyword evidence="4" id="KW-0813">Transport</keyword>
<dbReference type="GO" id="GO:0006811">
    <property type="term" value="P:monoatomic ion transport"/>
    <property type="evidence" value="ECO:0007669"/>
    <property type="project" value="UniProtKB-KW"/>
</dbReference>
<keyword evidence="7 12" id="KW-1133">Transmembrane helix</keyword>
<comment type="caution">
    <text evidence="13">The sequence shown here is derived from an EMBL/GenBank/DDBJ whole genome shotgun (WGS) entry which is preliminary data.</text>
</comment>
<dbReference type="InterPro" id="IPR036259">
    <property type="entry name" value="MFS_trans_sf"/>
</dbReference>
<feature type="transmembrane region" description="Helical" evidence="12">
    <location>
        <begin position="173"/>
        <end position="197"/>
    </location>
</feature>
<feature type="transmembrane region" description="Helical" evidence="12">
    <location>
        <begin position="413"/>
        <end position="434"/>
    </location>
</feature>
<evidence type="ECO:0000256" key="9">
    <source>
        <dbReference type="ARBA" id="ARBA00023136"/>
    </source>
</evidence>
<evidence type="ECO:0000256" key="10">
    <source>
        <dbReference type="ARBA" id="ARBA00030646"/>
    </source>
</evidence>
<feature type="transmembrane region" description="Helical" evidence="12">
    <location>
        <begin position="100"/>
        <end position="120"/>
    </location>
</feature>
<evidence type="ECO:0000313" key="14">
    <source>
        <dbReference type="Proteomes" id="UP001259832"/>
    </source>
</evidence>
<organism evidence="13 14">
    <name type="scientific">Phytophthora citrophthora</name>
    <dbReference type="NCBI Taxonomy" id="4793"/>
    <lineage>
        <taxon>Eukaryota</taxon>
        <taxon>Sar</taxon>
        <taxon>Stramenopiles</taxon>
        <taxon>Oomycota</taxon>
        <taxon>Peronosporomycetes</taxon>
        <taxon>Peronosporales</taxon>
        <taxon>Peronosporaceae</taxon>
        <taxon>Phytophthora</taxon>
    </lineage>
</organism>
<dbReference type="AlphaFoldDB" id="A0AAD9LVM3"/>
<evidence type="ECO:0000256" key="6">
    <source>
        <dbReference type="ARBA" id="ARBA00022692"/>
    </source>
</evidence>
<dbReference type="Pfam" id="PF05631">
    <property type="entry name" value="MFS_5"/>
    <property type="match status" value="2"/>
</dbReference>
<keyword evidence="5" id="KW-1003">Cell membrane</keyword>
<evidence type="ECO:0000256" key="8">
    <source>
        <dbReference type="ARBA" id="ARBA00023065"/>
    </source>
</evidence>
<dbReference type="PANTHER" id="PTHR23516:SF1">
    <property type="entry name" value="MOLYBDATE-ANION TRANSPORTER"/>
    <property type="match status" value="1"/>
</dbReference>
<dbReference type="GO" id="GO:0005886">
    <property type="term" value="C:plasma membrane"/>
    <property type="evidence" value="ECO:0007669"/>
    <property type="project" value="UniProtKB-SubCell"/>
</dbReference>
<keyword evidence="14" id="KW-1185">Reference proteome</keyword>
<dbReference type="CDD" id="cd17487">
    <property type="entry name" value="MFS_MFSD5_like"/>
    <property type="match status" value="1"/>
</dbReference>
<accession>A0AAD9LVM3</accession>
<feature type="transmembrane region" description="Helical" evidence="12">
    <location>
        <begin position="446"/>
        <end position="468"/>
    </location>
</feature>
<evidence type="ECO:0000256" key="7">
    <source>
        <dbReference type="ARBA" id="ARBA00022989"/>
    </source>
</evidence>
<evidence type="ECO:0000313" key="13">
    <source>
        <dbReference type="EMBL" id="KAK1948412.1"/>
    </source>
</evidence>
<protein>
    <recommendedName>
        <fullName evidence="3">Molybdate-anion transporter</fullName>
    </recommendedName>
    <alternativeName>
        <fullName evidence="10">Major facilitator superfamily domain-containing protein 5</fullName>
    </alternativeName>
    <alternativeName>
        <fullName evidence="11">Molybdate transporter 2 homolog</fullName>
    </alternativeName>
</protein>
<evidence type="ECO:0000256" key="5">
    <source>
        <dbReference type="ARBA" id="ARBA00022475"/>
    </source>
</evidence>
<dbReference type="Gene3D" id="1.20.1250.20">
    <property type="entry name" value="MFS general substrate transporter like domains"/>
    <property type="match status" value="1"/>
</dbReference>
<feature type="transmembrane region" description="Helical" evidence="12">
    <location>
        <begin position="16"/>
        <end position="36"/>
    </location>
</feature>
<feature type="transmembrane region" description="Helical" evidence="12">
    <location>
        <begin position="218"/>
        <end position="241"/>
    </location>
</feature>
<sequence>MAQLSSSGATAGAFQWPVWASACCLGLFVCLLLLHVTEKLVVTRKSCQQLHQEESKADDAAFARFQHRYLVVYGLVMFADWLQGTHMYSLYQSYNMDVGALFLTGFLSSVVFGNFVGLLVDKYGRRRACLVYCALEVGMARIDVCFEIYQRTNQISFVCFVVCQIVINVLEDVPIMTVLLVGRILGGISTSLLFSAFESWMVTEHRKQGFNEDLLGKTFALGSEINGVIAVIAGLGAQVAADAFGDIGPFRAAVVVTAIVAAFVFTWSENYGSPISNDRNEGQKTDTSDDYDVKNDGILGMDAYTLGLCYSLFEGAMYVFGKLRIFSSLVSSRRLILLVVFLWYPTLEAVVPNGDLPSGLVFSSFMLCIAIGGKLFDLVDNSQLREEILLLLAAATSAITLLIPTVTTDHQCILCGFLVFEICVGLISPCCATLRSRYFPTDKLSTTLSLFRLPTNVLVVLGTGGASYLTSNQLYYGCSAVLVVSTGCAEKLVRTSSTSRSKSKFKAQ</sequence>
<feature type="transmembrane region" description="Helical" evidence="12">
    <location>
        <begin position="70"/>
        <end position="88"/>
    </location>
</feature>
<proteinExistence type="predicted"/>
<keyword evidence="8" id="KW-0406">Ion transport</keyword>
<dbReference type="PANTHER" id="PTHR23516">
    <property type="entry name" value="SAM (S-ADENOSYL METHIONINE) TRANSPORTER"/>
    <property type="match status" value="1"/>
</dbReference>
<comment type="subcellular location">
    <subcellularLocation>
        <location evidence="2">Cell membrane</location>
        <topology evidence="2">Multi-pass membrane protein</topology>
    </subcellularLocation>
</comment>
<name>A0AAD9LVM3_9STRA</name>
<feature type="transmembrane region" description="Helical" evidence="12">
    <location>
        <begin position="247"/>
        <end position="267"/>
    </location>
</feature>
<feature type="transmembrane region" description="Helical" evidence="12">
    <location>
        <begin position="325"/>
        <end position="344"/>
    </location>
</feature>
<evidence type="ECO:0000256" key="11">
    <source>
        <dbReference type="ARBA" id="ARBA00032555"/>
    </source>
</evidence>
<reference evidence="13" key="1">
    <citation type="submission" date="2023-08" db="EMBL/GenBank/DDBJ databases">
        <title>Reference Genome Resource for the Citrus Pathogen Phytophthora citrophthora.</title>
        <authorList>
            <person name="Moller H."/>
            <person name="Coetzee B."/>
            <person name="Rose L.J."/>
            <person name="Van Niekerk J.M."/>
        </authorList>
    </citation>
    <scope>NUCLEOTIDE SEQUENCE</scope>
    <source>
        <strain evidence="13">STE-U-9442</strain>
    </source>
</reference>
<dbReference type="SUPFAM" id="SSF103473">
    <property type="entry name" value="MFS general substrate transporter"/>
    <property type="match status" value="2"/>
</dbReference>
<dbReference type="EMBL" id="JASMQC010000001">
    <property type="protein sequence ID" value="KAK1948412.1"/>
    <property type="molecule type" value="Genomic_DNA"/>
</dbReference>
<dbReference type="GO" id="GO:0015098">
    <property type="term" value="F:molybdate ion transmembrane transporter activity"/>
    <property type="evidence" value="ECO:0007669"/>
    <property type="project" value="InterPro"/>
</dbReference>
<keyword evidence="9 12" id="KW-0472">Membrane</keyword>
<feature type="transmembrane region" description="Helical" evidence="12">
    <location>
        <begin position="388"/>
        <end position="407"/>
    </location>
</feature>
<feature type="transmembrane region" description="Helical" evidence="12">
    <location>
        <begin position="356"/>
        <end position="376"/>
    </location>
</feature>
<evidence type="ECO:0000256" key="12">
    <source>
        <dbReference type="SAM" id="Phobius"/>
    </source>
</evidence>
<comment type="function">
    <text evidence="1">Mediates high-affinity intracellular uptake of the rare oligo-element molybdenum.</text>
</comment>
<gene>
    <name evidence="13" type="ORF">P3T76_000701</name>
</gene>
<dbReference type="InterPro" id="IPR008509">
    <property type="entry name" value="MOT2/MFSD5"/>
</dbReference>
<evidence type="ECO:0000256" key="2">
    <source>
        <dbReference type="ARBA" id="ARBA00004651"/>
    </source>
</evidence>
<evidence type="ECO:0000256" key="3">
    <source>
        <dbReference type="ARBA" id="ARBA00021242"/>
    </source>
</evidence>
<keyword evidence="6 12" id="KW-0812">Transmembrane</keyword>
<dbReference type="Proteomes" id="UP001259832">
    <property type="component" value="Unassembled WGS sequence"/>
</dbReference>
<evidence type="ECO:0000256" key="1">
    <source>
        <dbReference type="ARBA" id="ARBA00003019"/>
    </source>
</evidence>
<evidence type="ECO:0000256" key="4">
    <source>
        <dbReference type="ARBA" id="ARBA00022448"/>
    </source>
</evidence>